<organism evidence="5 6">
    <name type="scientific">Candidatus Gottesmanbacteria bacterium RIFCSPLOWO2_01_FULL_49_10</name>
    <dbReference type="NCBI Taxonomy" id="1798396"/>
    <lineage>
        <taxon>Bacteria</taxon>
        <taxon>Candidatus Gottesmaniibacteriota</taxon>
    </lineage>
</organism>
<comment type="caution">
    <text evidence="5">The sequence shown here is derived from an EMBL/GenBank/DDBJ whole genome shotgun (WGS) entry which is preliminary data.</text>
</comment>
<dbReference type="Gene3D" id="2.40.50.90">
    <property type="match status" value="1"/>
</dbReference>
<evidence type="ECO:0000256" key="3">
    <source>
        <dbReference type="ARBA" id="ARBA00022801"/>
    </source>
</evidence>
<dbReference type="SMART" id="SM00318">
    <property type="entry name" value="SNc"/>
    <property type="match status" value="1"/>
</dbReference>
<dbReference type="PROSITE" id="PS50830">
    <property type="entry name" value="TNASE_3"/>
    <property type="match status" value="1"/>
</dbReference>
<keyword evidence="2" id="KW-0255">Endonuclease</keyword>
<sequence length="205" mass="22966">MKRWMEYGAIFVLGGLSALAFNTSLFSRFFSPVSIKQTAISERAASILATIVDGREITRVARVIDGDTIELIDGRHVRYIGIDTPEMGDAYKTLACFATEATEENKNLVEGKTVRLEKDVSETDRYGRLLRNVYVGEGMDQMVHPYVFVNDYLVRQGFARVATFPPDVAHQQEFLQAEQEAREQGRGLWNACNTGNTSKTSKISN</sequence>
<protein>
    <recommendedName>
        <fullName evidence="4">TNase-like domain-containing protein</fullName>
    </recommendedName>
</protein>
<dbReference type="GO" id="GO:0016787">
    <property type="term" value="F:hydrolase activity"/>
    <property type="evidence" value="ECO:0007669"/>
    <property type="project" value="UniProtKB-KW"/>
</dbReference>
<name>A0A1F6AVZ6_9BACT</name>
<evidence type="ECO:0000259" key="4">
    <source>
        <dbReference type="PROSITE" id="PS50830"/>
    </source>
</evidence>
<dbReference type="PANTHER" id="PTHR12302">
    <property type="entry name" value="EBNA2 BINDING PROTEIN P100"/>
    <property type="match status" value="1"/>
</dbReference>
<dbReference type="GO" id="GO:0004519">
    <property type="term" value="F:endonuclease activity"/>
    <property type="evidence" value="ECO:0007669"/>
    <property type="project" value="UniProtKB-KW"/>
</dbReference>
<reference evidence="5 6" key="1">
    <citation type="journal article" date="2016" name="Nat. Commun.">
        <title>Thousands of microbial genomes shed light on interconnected biogeochemical processes in an aquifer system.</title>
        <authorList>
            <person name="Anantharaman K."/>
            <person name="Brown C.T."/>
            <person name="Hug L.A."/>
            <person name="Sharon I."/>
            <person name="Castelle C.J."/>
            <person name="Probst A.J."/>
            <person name="Thomas B.C."/>
            <person name="Singh A."/>
            <person name="Wilkins M.J."/>
            <person name="Karaoz U."/>
            <person name="Brodie E.L."/>
            <person name="Williams K.H."/>
            <person name="Hubbard S.S."/>
            <person name="Banfield J.F."/>
        </authorList>
    </citation>
    <scope>NUCLEOTIDE SEQUENCE [LARGE SCALE GENOMIC DNA]</scope>
</reference>
<gene>
    <name evidence="5" type="ORF">A2973_05815</name>
</gene>
<feature type="domain" description="TNase-like" evidence="4">
    <location>
        <begin position="54"/>
        <end position="191"/>
    </location>
</feature>
<evidence type="ECO:0000256" key="2">
    <source>
        <dbReference type="ARBA" id="ARBA00022759"/>
    </source>
</evidence>
<dbReference type="PANTHER" id="PTHR12302:SF3">
    <property type="entry name" value="SERINE_THREONINE-PROTEIN KINASE 31"/>
    <property type="match status" value="1"/>
</dbReference>
<dbReference type="AlphaFoldDB" id="A0A1F6AVZ6"/>
<dbReference type="Proteomes" id="UP000176409">
    <property type="component" value="Unassembled WGS sequence"/>
</dbReference>
<evidence type="ECO:0000313" key="6">
    <source>
        <dbReference type="Proteomes" id="UP000176409"/>
    </source>
</evidence>
<dbReference type="InterPro" id="IPR016071">
    <property type="entry name" value="Staphylococal_nuclease_OB-fold"/>
</dbReference>
<dbReference type="SUPFAM" id="SSF50199">
    <property type="entry name" value="Staphylococcal nuclease"/>
    <property type="match status" value="1"/>
</dbReference>
<keyword evidence="1" id="KW-0540">Nuclease</keyword>
<evidence type="ECO:0000256" key="1">
    <source>
        <dbReference type="ARBA" id="ARBA00022722"/>
    </source>
</evidence>
<dbReference type="EMBL" id="MFJZ01000068">
    <property type="protein sequence ID" value="OGG28866.1"/>
    <property type="molecule type" value="Genomic_DNA"/>
</dbReference>
<evidence type="ECO:0000313" key="5">
    <source>
        <dbReference type="EMBL" id="OGG28866.1"/>
    </source>
</evidence>
<dbReference type="Pfam" id="PF00565">
    <property type="entry name" value="SNase"/>
    <property type="match status" value="1"/>
</dbReference>
<accession>A0A1F6AVZ6</accession>
<dbReference type="InterPro" id="IPR035437">
    <property type="entry name" value="SNase_OB-fold_sf"/>
</dbReference>
<dbReference type="STRING" id="1798396.A2973_05815"/>
<keyword evidence="3" id="KW-0378">Hydrolase</keyword>
<proteinExistence type="predicted"/>